<proteinExistence type="predicted"/>
<dbReference type="RefSeq" id="XP_019038494.1">
    <property type="nucleotide sequence ID" value="XM_019183612.1"/>
</dbReference>
<protein>
    <submittedName>
        <fullName evidence="1">Uncharacterized protein</fullName>
    </submittedName>
</protein>
<evidence type="ECO:0000313" key="1">
    <source>
        <dbReference type="EMBL" id="ODQ59287.1"/>
    </source>
</evidence>
<dbReference type="OrthoDB" id="4029988at2759"/>
<reference evidence="1 2" key="1">
    <citation type="journal article" date="2016" name="Proc. Natl. Acad. Sci. U.S.A.">
        <title>Comparative genomics of biotechnologically important yeasts.</title>
        <authorList>
            <person name="Riley R."/>
            <person name="Haridas S."/>
            <person name="Wolfe K.H."/>
            <person name="Lopes M.R."/>
            <person name="Hittinger C.T."/>
            <person name="Goeker M."/>
            <person name="Salamov A.A."/>
            <person name="Wisecaver J.H."/>
            <person name="Long T.M."/>
            <person name="Calvey C.H."/>
            <person name="Aerts A.L."/>
            <person name="Barry K.W."/>
            <person name="Choi C."/>
            <person name="Clum A."/>
            <person name="Coughlan A.Y."/>
            <person name="Deshpande S."/>
            <person name="Douglass A.P."/>
            <person name="Hanson S.J."/>
            <person name="Klenk H.-P."/>
            <person name="LaButti K.M."/>
            <person name="Lapidus A."/>
            <person name="Lindquist E.A."/>
            <person name="Lipzen A.M."/>
            <person name="Meier-Kolthoff J.P."/>
            <person name="Ohm R.A."/>
            <person name="Otillar R.P."/>
            <person name="Pangilinan J.L."/>
            <person name="Peng Y."/>
            <person name="Rokas A."/>
            <person name="Rosa C.A."/>
            <person name="Scheuner C."/>
            <person name="Sibirny A.A."/>
            <person name="Slot J.C."/>
            <person name="Stielow J.B."/>
            <person name="Sun H."/>
            <person name="Kurtzman C.P."/>
            <person name="Blackwell M."/>
            <person name="Grigoriev I.V."/>
            <person name="Jeffries T.W."/>
        </authorList>
    </citation>
    <scope>NUCLEOTIDE SEQUENCE [LARGE SCALE GENOMIC DNA]</scope>
    <source>
        <strain evidence="2">ATCC 58044 / CBS 1984 / NCYC 433 / NRRL Y-366-8</strain>
    </source>
</reference>
<keyword evidence="2" id="KW-1185">Reference proteome</keyword>
<dbReference type="InterPro" id="IPR035283">
    <property type="entry name" value="Fmp23"/>
</dbReference>
<organism evidence="1 2">
    <name type="scientific">Wickerhamomyces anomalus (strain ATCC 58044 / CBS 1984 / NCYC 433 / NRRL Y-366-8)</name>
    <name type="common">Yeast</name>
    <name type="synonym">Hansenula anomala</name>
    <dbReference type="NCBI Taxonomy" id="683960"/>
    <lineage>
        <taxon>Eukaryota</taxon>
        <taxon>Fungi</taxon>
        <taxon>Dikarya</taxon>
        <taxon>Ascomycota</taxon>
        <taxon>Saccharomycotina</taxon>
        <taxon>Saccharomycetes</taxon>
        <taxon>Phaffomycetales</taxon>
        <taxon>Wickerhamomycetaceae</taxon>
        <taxon>Wickerhamomyces</taxon>
    </lineage>
</organism>
<gene>
    <name evidence="1" type="ORF">WICANDRAFT_63783</name>
</gene>
<dbReference type="Proteomes" id="UP000094112">
    <property type="component" value="Unassembled WGS sequence"/>
</dbReference>
<evidence type="ECO:0000313" key="2">
    <source>
        <dbReference type="Proteomes" id="UP000094112"/>
    </source>
</evidence>
<dbReference type="GeneID" id="30200858"/>
<dbReference type="AlphaFoldDB" id="A0A1E3P323"/>
<sequence length="164" mass="19599">MLSLFKTPSSRLICHVSRNFKPFLISTRKASAISDRVIFPKQKLIKEQTEYKQLPDDSMYIEKFYDELDQFKKEIETNKSITQSNFSDFEKDPNELIQQLELFIEGKIKPQYVEKVMSKFQMERFDEFLRNVKITLILNGGHPMIFDILLQSKAQFDWFVKRKK</sequence>
<dbReference type="EMBL" id="KV454211">
    <property type="protein sequence ID" value="ODQ59287.1"/>
    <property type="molecule type" value="Genomic_DNA"/>
</dbReference>
<dbReference type="Pfam" id="PF17315">
    <property type="entry name" value="FMP23"/>
    <property type="match status" value="1"/>
</dbReference>
<name>A0A1E3P323_WICAA</name>
<accession>A0A1E3P323</accession>